<proteinExistence type="predicted"/>
<dbReference type="AlphaFoldDB" id="A0A9N9LJ97"/>
<evidence type="ECO:0000256" key="1">
    <source>
        <dbReference type="SAM" id="MobiDB-lite"/>
    </source>
</evidence>
<evidence type="ECO:0000313" key="3">
    <source>
        <dbReference type="Proteomes" id="UP000701801"/>
    </source>
</evidence>
<sequence>MPKVMDLSTETKTTTSTTTLPPEPAFIYINPTHGSNRRRDTGDDEINAGPYIAKVLRTKLVIIAINPQVSKPEAVTKTARVYTSKATDIATIIILANFQVTITLTPETTTTSATTVTSTTTTLLNIEATQTPPVPEPISAEDACGNSQTFLVANSIKIDLDSVDYVVDPAKTPKDCCLSVGTPEIIRYPLRCFVC</sequence>
<dbReference type="EMBL" id="CAJVRM010000046">
    <property type="protein sequence ID" value="CAG8972561.1"/>
    <property type="molecule type" value="Genomic_DNA"/>
</dbReference>
<dbReference type="Proteomes" id="UP000701801">
    <property type="component" value="Unassembled WGS sequence"/>
</dbReference>
<feature type="compositionally biased region" description="Low complexity" evidence="1">
    <location>
        <begin position="7"/>
        <end position="20"/>
    </location>
</feature>
<gene>
    <name evidence="2" type="ORF">HYALB_00011411</name>
</gene>
<evidence type="ECO:0000313" key="2">
    <source>
        <dbReference type="EMBL" id="CAG8972561.1"/>
    </source>
</evidence>
<comment type="caution">
    <text evidence="2">The sequence shown here is derived from an EMBL/GenBank/DDBJ whole genome shotgun (WGS) entry which is preliminary data.</text>
</comment>
<reference evidence="2" key="1">
    <citation type="submission" date="2021-07" db="EMBL/GenBank/DDBJ databases">
        <authorList>
            <person name="Durling M."/>
        </authorList>
    </citation>
    <scope>NUCLEOTIDE SEQUENCE</scope>
</reference>
<name>A0A9N9LJ97_9HELO</name>
<protein>
    <submittedName>
        <fullName evidence="2">Uncharacterized protein</fullName>
    </submittedName>
</protein>
<feature type="region of interest" description="Disordered" evidence="1">
    <location>
        <begin position="1"/>
        <end position="43"/>
    </location>
</feature>
<organism evidence="2 3">
    <name type="scientific">Hymenoscyphus albidus</name>
    <dbReference type="NCBI Taxonomy" id="595503"/>
    <lineage>
        <taxon>Eukaryota</taxon>
        <taxon>Fungi</taxon>
        <taxon>Dikarya</taxon>
        <taxon>Ascomycota</taxon>
        <taxon>Pezizomycotina</taxon>
        <taxon>Leotiomycetes</taxon>
        <taxon>Helotiales</taxon>
        <taxon>Helotiaceae</taxon>
        <taxon>Hymenoscyphus</taxon>
    </lineage>
</organism>
<keyword evidence="3" id="KW-1185">Reference proteome</keyword>
<accession>A0A9N9LJ97</accession>